<keyword evidence="3" id="KW-0804">Transcription</keyword>
<dbReference type="InterPro" id="IPR009057">
    <property type="entry name" value="Homeodomain-like_sf"/>
</dbReference>
<dbReference type="PROSITE" id="PS50977">
    <property type="entry name" value="HTH_TETR_2"/>
    <property type="match status" value="1"/>
</dbReference>
<dbReference type="Gene3D" id="1.10.357.10">
    <property type="entry name" value="Tetracycline Repressor, domain 2"/>
    <property type="match status" value="1"/>
</dbReference>
<evidence type="ECO:0000256" key="1">
    <source>
        <dbReference type="ARBA" id="ARBA00023015"/>
    </source>
</evidence>
<dbReference type="SUPFAM" id="SSF46689">
    <property type="entry name" value="Homeodomain-like"/>
    <property type="match status" value="1"/>
</dbReference>
<dbReference type="GO" id="GO:0000976">
    <property type="term" value="F:transcription cis-regulatory region binding"/>
    <property type="evidence" value="ECO:0007669"/>
    <property type="project" value="TreeGrafter"/>
</dbReference>
<reference evidence="6" key="1">
    <citation type="submission" date="2016-03" db="EMBL/GenBank/DDBJ databases">
        <authorList>
            <person name="Ploux O."/>
        </authorList>
    </citation>
    <scope>NUCLEOTIDE SEQUENCE</scope>
    <source>
        <strain evidence="6">UC10</strain>
    </source>
</reference>
<dbReference type="Pfam" id="PF00440">
    <property type="entry name" value="TetR_N"/>
    <property type="match status" value="1"/>
</dbReference>
<sequence>MSAQERSGTGPGRPRDPDMDARILDAALRVYAARGKAGFSIDVVAKAAGCSRPAVYARWPTRTELLLAAVRSFDSSLDVADTGPVRDQLVAVASHFMDGFSNVHGMATFRIVLDSLDDHELLGEWEKINEARLRSARDVIGRGIERGELPAELSAPEFFRSLFGAAMLQGIYDHLGMSESSGSTRAHADRLVDFLLGTQHR</sequence>
<evidence type="ECO:0000313" key="6">
    <source>
        <dbReference type="EMBL" id="SBS79142.1"/>
    </source>
</evidence>
<dbReference type="SUPFAM" id="SSF48498">
    <property type="entry name" value="Tetracyclin repressor-like, C-terminal domain"/>
    <property type="match status" value="1"/>
</dbReference>
<dbReference type="PANTHER" id="PTHR30055">
    <property type="entry name" value="HTH-TYPE TRANSCRIPTIONAL REGULATOR RUTR"/>
    <property type="match status" value="1"/>
</dbReference>
<keyword evidence="2 4" id="KW-0238">DNA-binding</keyword>
<feature type="domain" description="HTH tetR-type" evidence="5">
    <location>
        <begin position="17"/>
        <end position="77"/>
    </location>
</feature>
<organism evidence="6">
    <name type="scientific">uncultured Mycobacterium sp</name>
    <dbReference type="NCBI Taxonomy" id="171292"/>
    <lineage>
        <taxon>Bacteria</taxon>
        <taxon>Bacillati</taxon>
        <taxon>Actinomycetota</taxon>
        <taxon>Actinomycetes</taxon>
        <taxon>Mycobacteriales</taxon>
        <taxon>Mycobacteriaceae</taxon>
        <taxon>Mycobacterium</taxon>
        <taxon>environmental samples</taxon>
    </lineage>
</organism>
<dbReference type="PANTHER" id="PTHR30055:SF148">
    <property type="entry name" value="TETR-FAMILY TRANSCRIPTIONAL REGULATOR"/>
    <property type="match status" value="1"/>
</dbReference>
<evidence type="ECO:0000256" key="4">
    <source>
        <dbReference type="PROSITE-ProRule" id="PRU00335"/>
    </source>
</evidence>
<dbReference type="Gene3D" id="1.10.10.60">
    <property type="entry name" value="Homeodomain-like"/>
    <property type="match status" value="1"/>
</dbReference>
<evidence type="ECO:0000259" key="5">
    <source>
        <dbReference type="PROSITE" id="PS50977"/>
    </source>
</evidence>
<gene>
    <name evidence="6" type="ORF">MHPYR_70063</name>
</gene>
<dbReference type="AlphaFoldDB" id="A0A1Y5PKC1"/>
<name>A0A1Y5PKC1_9MYCO</name>
<dbReference type="PRINTS" id="PR00455">
    <property type="entry name" value="HTHTETR"/>
</dbReference>
<dbReference type="Pfam" id="PF16859">
    <property type="entry name" value="TetR_C_11"/>
    <property type="match status" value="1"/>
</dbReference>
<evidence type="ECO:0000256" key="2">
    <source>
        <dbReference type="ARBA" id="ARBA00023125"/>
    </source>
</evidence>
<proteinExistence type="predicted"/>
<feature type="DNA-binding region" description="H-T-H motif" evidence="4">
    <location>
        <begin position="40"/>
        <end position="59"/>
    </location>
</feature>
<dbReference type="GO" id="GO:0003700">
    <property type="term" value="F:DNA-binding transcription factor activity"/>
    <property type="evidence" value="ECO:0007669"/>
    <property type="project" value="TreeGrafter"/>
</dbReference>
<dbReference type="InterPro" id="IPR011075">
    <property type="entry name" value="TetR_C"/>
</dbReference>
<accession>A0A1Y5PKC1</accession>
<keyword evidence="1" id="KW-0805">Transcription regulation</keyword>
<dbReference type="EMBL" id="FLQS01000067">
    <property type="protein sequence ID" value="SBS79142.1"/>
    <property type="molecule type" value="Genomic_DNA"/>
</dbReference>
<protein>
    <submittedName>
        <fullName evidence="6">Regulatory protein</fullName>
    </submittedName>
</protein>
<dbReference type="InterPro" id="IPR050109">
    <property type="entry name" value="HTH-type_TetR-like_transc_reg"/>
</dbReference>
<dbReference type="InterPro" id="IPR036271">
    <property type="entry name" value="Tet_transcr_reg_TetR-rel_C_sf"/>
</dbReference>
<evidence type="ECO:0000256" key="3">
    <source>
        <dbReference type="ARBA" id="ARBA00023163"/>
    </source>
</evidence>
<dbReference type="InterPro" id="IPR001647">
    <property type="entry name" value="HTH_TetR"/>
</dbReference>